<organism evidence="2">
    <name type="scientific">viral metagenome</name>
    <dbReference type="NCBI Taxonomy" id="1070528"/>
    <lineage>
        <taxon>unclassified sequences</taxon>
        <taxon>metagenomes</taxon>
        <taxon>organismal metagenomes</taxon>
    </lineage>
</organism>
<dbReference type="AlphaFoldDB" id="A0A6M3JAR7"/>
<proteinExistence type="predicted"/>
<evidence type="ECO:0000313" key="2">
    <source>
        <dbReference type="EMBL" id="QJA66408.1"/>
    </source>
</evidence>
<dbReference type="EMBL" id="MT142161">
    <property type="protein sequence ID" value="QJA75393.1"/>
    <property type="molecule type" value="Genomic_DNA"/>
</dbReference>
<evidence type="ECO:0000259" key="1">
    <source>
        <dbReference type="PROSITE" id="PS51688"/>
    </source>
</evidence>
<gene>
    <name evidence="3" type="ORF">MM415A01788_0002</name>
    <name evidence="2" type="ORF">MM415B00353_0055</name>
</gene>
<dbReference type="PROSITE" id="PS51688">
    <property type="entry name" value="ICA"/>
    <property type="match status" value="1"/>
</dbReference>
<dbReference type="EMBL" id="MT141554">
    <property type="protein sequence ID" value="QJA66408.1"/>
    <property type="molecule type" value="Genomic_DNA"/>
</dbReference>
<feature type="domain" description="Peptidase S74" evidence="1">
    <location>
        <begin position="1"/>
        <end position="87"/>
    </location>
</feature>
<sequence>MNEFGLDFIRQLKPIKWRYKKPLDDGVEHFGFGAQEVEEIAPYDKYAFVVLMPDGDTRMIRYHEFIGPLTKAVQELADRVDKLECKLSNTGEDHG</sequence>
<evidence type="ECO:0000313" key="3">
    <source>
        <dbReference type="EMBL" id="QJA75393.1"/>
    </source>
</evidence>
<reference evidence="2" key="1">
    <citation type="submission" date="2020-03" db="EMBL/GenBank/DDBJ databases">
        <title>The deep terrestrial virosphere.</title>
        <authorList>
            <person name="Holmfeldt K."/>
            <person name="Nilsson E."/>
            <person name="Simone D."/>
            <person name="Lopez-Fernandez M."/>
            <person name="Wu X."/>
            <person name="de Brujin I."/>
            <person name="Lundin D."/>
            <person name="Andersson A."/>
            <person name="Bertilsson S."/>
            <person name="Dopson M."/>
        </authorList>
    </citation>
    <scope>NUCLEOTIDE SEQUENCE</scope>
    <source>
        <strain evidence="3">MM415A01788</strain>
        <strain evidence="2">MM415B00353</strain>
    </source>
</reference>
<protein>
    <submittedName>
        <fullName evidence="2">Putative peptidase</fullName>
    </submittedName>
</protein>
<dbReference type="InterPro" id="IPR030392">
    <property type="entry name" value="S74_ICA"/>
</dbReference>
<accession>A0A6M3JAR7</accession>
<dbReference type="Pfam" id="PF13884">
    <property type="entry name" value="Peptidase_S74"/>
    <property type="match status" value="1"/>
</dbReference>
<name>A0A6M3JAR7_9ZZZZ</name>